<keyword evidence="2" id="KW-1185">Reference proteome</keyword>
<organism evidence="1 2">
    <name type="scientific">Chaetomium fimeti</name>
    <dbReference type="NCBI Taxonomy" id="1854472"/>
    <lineage>
        <taxon>Eukaryota</taxon>
        <taxon>Fungi</taxon>
        <taxon>Dikarya</taxon>
        <taxon>Ascomycota</taxon>
        <taxon>Pezizomycotina</taxon>
        <taxon>Sordariomycetes</taxon>
        <taxon>Sordariomycetidae</taxon>
        <taxon>Sordariales</taxon>
        <taxon>Chaetomiaceae</taxon>
        <taxon>Chaetomium</taxon>
    </lineage>
</organism>
<gene>
    <name evidence="1" type="ORF">B0H64DRAFT_1932</name>
</gene>
<accession>A0AAE0HQD7</accession>
<evidence type="ECO:0000313" key="1">
    <source>
        <dbReference type="EMBL" id="KAK3299841.1"/>
    </source>
</evidence>
<dbReference type="GeneID" id="87836062"/>
<reference evidence="1" key="2">
    <citation type="submission" date="2023-06" db="EMBL/GenBank/DDBJ databases">
        <authorList>
            <consortium name="Lawrence Berkeley National Laboratory"/>
            <person name="Haridas S."/>
            <person name="Hensen N."/>
            <person name="Bonometti L."/>
            <person name="Westerberg I."/>
            <person name="Brannstrom I.O."/>
            <person name="Guillou S."/>
            <person name="Cros-Aarteil S."/>
            <person name="Calhoun S."/>
            <person name="Kuo A."/>
            <person name="Mondo S."/>
            <person name="Pangilinan J."/>
            <person name="Riley R."/>
            <person name="Labutti K."/>
            <person name="Andreopoulos B."/>
            <person name="Lipzen A."/>
            <person name="Chen C."/>
            <person name="Yanf M."/>
            <person name="Daum C."/>
            <person name="Ng V."/>
            <person name="Clum A."/>
            <person name="Steindorff A."/>
            <person name="Ohm R."/>
            <person name="Martin F."/>
            <person name="Silar P."/>
            <person name="Natvig D."/>
            <person name="Lalanne C."/>
            <person name="Gautier V."/>
            <person name="Ament-Velasquez S.L."/>
            <person name="Kruys A."/>
            <person name="Hutchinson M.I."/>
            <person name="Powell A.J."/>
            <person name="Barry K."/>
            <person name="Miller A.N."/>
            <person name="Grigoriev I.V."/>
            <person name="Debuchy R."/>
            <person name="Gladieux P."/>
            <person name="Thoren M.H."/>
            <person name="Johannesson H."/>
        </authorList>
    </citation>
    <scope>NUCLEOTIDE SEQUENCE</scope>
    <source>
        <strain evidence="1">CBS 168.71</strain>
    </source>
</reference>
<comment type="caution">
    <text evidence="1">The sequence shown here is derived from an EMBL/GenBank/DDBJ whole genome shotgun (WGS) entry which is preliminary data.</text>
</comment>
<evidence type="ECO:0000313" key="2">
    <source>
        <dbReference type="Proteomes" id="UP001278766"/>
    </source>
</evidence>
<reference evidence="1" key="1">
    <citation type="journal article" date="2023" name="Mol. Phylogenet. Evol.">
        <title>Genome-scale phylogeny and comparative genomics of the fungal order Sordariales.</title>
        <authorList>
            <person name="Hensen N."/>
            <person name="Bonometti L."/>
            <person name="Westerberg I."/>
            <person name="Brannstrom I.O."/>
            <person name="Guillou S."/>
            <person name="Cros-Aarteil S."/>
            <person name="Calhoun S."/>
            <person name="Haridas S."/>
            <person name="Kuo A."/>
            <person name="Mondo S."/>
            <person name="Pangilinan J."/>
            <person name="Riley R."/>
            <person name="LaButti K."/>
            <person name="Andreopoulos B."/>
            <person name="Lipzen A."/>
            <person name="Chen C."/>
            <person name="Yan M."/>
            <person name="Daum C."/>
            <person name="Ng V."/>
            <person name="Clum A."/>
            <person name="Steindorff A."/>
            <person name="Ohm R.A."/>
            <person name="Martin F."/>
            <person name="Silar P."/>
            <person name="Natvig D.O."/>
            <person name="Lalanne C."/>
            <person name="Gautier V."/>
            <person name="Ament-Velasquez S.L."/>
            <person name="Kruys A."/>
            <person name="Hutchinson M.I."/>
            <person name="Powell A.J."/>
            <person name="Barry K."/>
            <person name="Miller A.N."/>
            <person name="Grigoriev I.V."/>
            <person name="Debuchy R."/>
            <person name="Gladieux P."/>
            <person name="Hiltunen Thoren M."/>
            <person name="Johannesson H."/>
        </authorList>
    </citation>
    <scope>NUCLEOTIDE SEQUENCE</scope>
    <source>
        <strain evidence="1">CBS 168.71</strain>
    </source>
</reference>
<dbReference type="AlphaFoldDB" id="A0AAE0HQD7"/>
<dbReference type="EMBL" id="JAUEPN010000001">
    <property type="protein sequence ID" value="KAK3299841.1"/>
    <property type="molecule type" value="Genomic_DNA"/>
</dbReference>
<protein>
    <submittedName>
        <fullName evidence="1">Uncharacterized protein</fullName>
    </submittedName>
</protein>
<sequence length="136" mass="14712">MSTLAQLIKDSPGQYIEVSGTADTTVGAEFSMGATVTLPAKDGEPKSSIQACLLLMKIENGYLKKSQDIKFVGRLGSSVSTVTATKEGGDYKAAYDWQCKISEAGKYRFHVTFKGTLPTNEEFDVMMTTAEFTCKA</sequence>
<dbReference type="Proteomes" id="UP001278766">
    <property type="component" value="Unassembled WGS sequence"/>
</dbReference>
<dbReference type="RefSeq" id="XP_062663355.1">
    <property type="nucleotide sequence ID" value="XM_062799114.1"/>
</dbReference>
<name>A0AAE0HQD7_9PEZI</name>
<proteinExistence type="predicted"/>